<dbReference type="eggNOG" id="COG0790">
    <property type="taxonomic scope" value="Bacteria"/>
</dbReference>
<accession>A0A091C1U2</accession>
<dbReference type="STRING" id="1121013.GCA_000426365_02562"/>
<reference evidence="2 3" key="1">
    <citation type="submission" date="2013-09" db="EMBL/GenBank/DDBJ databases">
        <title>Genome sequencing of Arenimonas composti.</title>
        <authorList>
            <person name="Chen F."/>
            <person name="Wang G."/>
        </authorList>
    </citation>
    <scope>NUCLEOTIDE SEQUENCE [LARGE SCALE GENOMIC DNA]</scope>
    <source>
        <strain evidence="2 3">TR7-09</strain>
    </source>
</reference>
<dbReference type="Pfam" id="PF08238">
    <property type="entry name" value="Sel1"/>
    <property type="match status" value="1"/>
</dbReference>
<dbReference type="Gene3D" id="1.25.40.10">
    <property type="entry name" value="Tetratricopeptide repeat domain"/>
    <property type="match status" value="1"/>
</dbReference>
<feature type="chain" id="PRO_5001871777" description="Sel1 repeat family protein" evidence="1">
    <location>
        <begin position="25"/>
        <end position="223"/>
    </location>
</feature>
<proteinExistence type="predicted"/>
<keyword evidence="1" id="KW-0732">Signal</keyword>
<evidence type="ECO:0008006" key="4">
    <source>
        <dbReference type="Google" id="ProtNLM"/>
    </source>
</evidence>
<dbReference type="InterPro" id="IPR006597">
    <property type="entry name" value="Sel1-like"/>
</dbReference>
<dbReference type="SMART" id="SM00671">
    <property type="entry name" value="SEL1"/>
    <property type="match status" value="1"/>
</dbReference>
<dbReference type="EMBL" id="AWXU01000017">
    <property type="protein sequence ID" value="KFN50605.1"/>
    <property type="molecule type" value="Genomic_DNA"/>
</dbReference>
<protein>
    <recommendedName>
        <fullName evidence="4">Sel1 repeat family protein</fullName>
    </recommendedName>
</protein>
<keyword evidence="3" id="KW-1185">Reference proteome</keyword>
<sequence length="223" mass="24478">MRIVMLSRLLPVLMLLAGALPAVAIAASDALIDPAVLDSPAFLAGHPDLRFRREGFAAYDRGRHRSAVEAFRKAARYADKPSQGMLAEMYANGDGVPADPALAWAWMALAAERGPAWAEARREAYLARVPASELARADALFAEMLGEYGDEVARPRLATHLRRAARGNTGSRVGGSAPRRVQLVSGDGVREVRDVDFDDPRYWEPERYFALQDAEWARFRGGD</sequence>
<evidence type="ECO:0000256" key="1">
    <source>
        <dbReference type="SAM" id="SignalP"/>
    </source>
</evidence>
<dbReference type="Proteomes" id="UP000029391">
    <property type="component" value="Unassembled WGS sequence"/>
</dbReference>
<gene>
    <name evidence="2" type="ORF">P873_05450</name>
</gene>
<dbReference type="SUPFAM" id="SSF81901">
    <property type="entry name" value="HCP-like"/>
    <property type="match status" value="1"/>
</dbReference>
<dbReference type="InterPro" id="IPR011990">
    <property type="entry name" value="TPR-like_helical_dom_sf"/>
</dbReference>
<feature type="signal peptide" evidence="1">
    <location>
        <begin position="1"/>
        <end position="24"/>
    </location>
</feature>
<name>A0A091C1U2_9GAMM</name>
<organism evidence="2 3">
    <name type="scientific">Arenimonas composti TR7-09 = DSM 18010</name>
    <dbReference type="NCBI Taxonomy" id="1121013"/>
    <lineage>
        <taxon>Bacteria</taxon>
        <taxon>Pseudomonadati</taxon>
        <taxon>Pseudomonadota</taxon>
        <taxon>Gammaproteobacteria</taxon>
        <taxon>Lysobacterales</taxon>
        <taxon>Lysobacteraceae</taxon>
        <taxon>Arenimonas</taxon>
    </lineage>
</organism>
<evidence type="ECO:0000313" key="2">
    <source>
        <dbReference type="EMBL" id="KFN50605.1"/>
    </source>
</evidence>
<dbReference type="AlphaFoldDB" id="A0A091C1U2"/>
<comment type="caution">
    <text evidence="2">The sequence shown here is derived from an EMBL/GenBank/DDBJ whole genome shotgun (WGS) entry which is preliminary data.</text>
</comment>
<evidence type="ECO:0000313" key="3">
    <source>
        <dbReference type="Proteomes" id="UP000029391"/>
    </source>
</evidence>